<evidence type="ECO:0000313" key="9">
    <source>
        <dbReference type="Proteomes" id="UP000285301"/>
    </source>
</evidence>
<dbReference type="OrthoDB" id="6434091at2759"/>
<dbReference type="PANTHER" id="PTHR32178">
    <property type="entry name" value="FAM187"/>
    <property type="match status" value="1"/>
</dbReference>
<evidence type="ECO:0000256" key="5">
    <source>
        <dbReference type="ARBA" id="ARBA00022989"/>
    </source>
</evidence>
<dbReference type="InterPro" id="IPR036179">
    <property type="entry name" value="Ig-like_dom_sf"/>
</dbReference>
<dbReference type="GO" id="GO:0016020">
    <property type="term" value="C:membrane"/>
    <property type="evidence" value="ECO:0007669"/>
    <property type="project" value="UniProtKB-SubCell"/>
</dbReference>
<comment type="similarity">
    <text evidence="2">Belongs to the FAM187 family.</text>
</comment>
<protein>
    <submittedName>
        <fullName evidence="8">Ig-like V-type domain-containing protein FAM187A</fullName>
    </submittedName>
</protein>
<proteinExistence type="inferred from homology"/>
<dbReference type="STRING" id="1965070.A0A3S3Q8L2"/>
<evidence type="ECO:0000256" key="1">
    <source>
        <dbReference type="ARBA" id="ARBA00004479"/>
    </source>
</evidence>
<sequence length="250" mass="28429">MFVSLQPNQSAFKLWRFSPPKFVVVKPINLKNDRLHIASDIALEISSVTIDDTGTYYCIYNRKVETKYTLDVVVDEPQRIIVDSHSGIKSNGKALKEWTLEKNNLKLETRWSEWSSCSTCDRVGLRKKIGICTVSKLNADQETKPSNIPVFHSKENSLGIPCRSYLLPKSIANLEKVKKRHSETMYGFCNVSCPDKGIETVTDPSGKLIETIDRSKNLYSFRQKLPPLPKFVRRETVFEDKGSKIVLACP</sequence>
<name>A0A3S3Q8L2_9ACAR</name>
<comment type="subcellular location">
    <subcellularLocation>
        <location evidence="1">Membrane</location>
        <topology evidence="1">Single-pass type I membrane protein</topology>
    </subcellularLocation>
</comment>
<keyword evidence="3" id="KW-0812">Transmembrane</keyword>
<dbReference type="InterPro" id="IPR013783">
    <property type="entry name" value="Ig-like_fold"/>
</dbReference>
<keyword evidence="4" id="KW-0732">Signal</keyword>
<dbReference type="Proteomes" id="UP000285301">
    <property type="component" value="Unassembled WGS sequence"/>
</dbReference>
<feature type="non-terminal residue" evidence="8">
    <location>
        <position position="250"/>
    </location>
</feature>
<evidence type="ECO:0000256" key="6">
    <source>
        <dbReference type="ARBA" id="ARBA00023136"/>
    </source>
</evidence>
<dbReference type="PANTHER" id="PTHR32178:SF6">
    <property type="entry name" value="IG-LIKE DOMAIN-CONTAINING PROTEIN"/>
    <property type="match status" value="1"/>
</dbReference>
<evidence type="ECO:0000256" key="3">
    <source>
        <dbReference type="ARBA" id="ARBA00022692"/>
    </source>
</evidence>
<evidence type="ECO:0000256" key="7">
    <source>
        <dbReference type="ARBA" id="ARBA00023180"/>
    </source>
</evidence>
<comment type="caution">
    <text evidence="8">The sequence shown here is derived from an EMBL/GenBank/DDBJ whole genome shotgun (WGS) entry which is preliminary data.</text>
</comment>
<gene>
    <name evidence="8" type="ORF">B4U79_06704</name>
</gene>
<dbReference type="AlphaFoldDB" id="A0A3S3Q8L2"/>
<reference evidence="8 9" key="1">
    <citation type="journal article" date="2018" name="Gigascience">
        <title>Genomes of trombidid mites reveal novel predicted allergens and laterally-transferred genes associated with secondary metabolism.</title>
        <authorList>
            <person name="Dong X."/>
            <person name="Chaisiri K."/>
            <person name="Xia D."/>
            <person name="Armstrong S.D."/>
            <person name="Fang Y."/>
            <person name="Donnelly M.J."/>
            <person name="Kadowaki T."/>
            <person name="McGarry J.W."/>
            <person name="Darby A.C."/>
            <person name="Makepeace B.L."/>
        </authorList>
    </citation>
    <scope>NUCLEOTIDE SEQUENCE [LARGE SCALE GENOMIC DNA]</scope>
    <source>
        <strain evidence="8">UoL-WK</strain>
    </source>
</reference>
<evidence type="ECO:0000256" key="2">
    <source>
        <dbReference type="ARBA" id="ARBA00008727"/>
    </source>
</evidence>
<dbReference type="SUPFAM" id="SSF48726">
    <property type="entry name" value="Immunoglobulin"/>
    <property type="match status" value="1"/>
</dbReference>
<organism evidence="8 9">
    <name type="scientific">Dinothrombium tinctorium</name>
    <dbReference type="NCBI Taxonomy" id="1965070"/>
    <lineage>
        <taxon>Eukaryota</taxon>
        <taxon>Metazoa</taxon>
        <taxon>Ecdysozoa</taxon>
        <taxon>Arthropoda</taxon>
        <taxon>Chelicerata</taxon>
        <taxon>Arachnida</taxon>
        <taxon>Acari</taxon>
        <taxon>Acariformes</taxon>
        <taxon>Trombidiformes</taxon>
        <taxon>Prostigmata</taxon>
        <taxon>Anystina</taxon>
        <taxon>Parasitengona</taxon>
        <taxon>Trombidioidea</taxon>
        <taxon>Trombidiidae</taxon>
        <taxon>Dinothrombium</taxon>
    </lineage>
</organism>
<keyword evidence="6" id="KW-0472">Membrane</keyword>
<evidence type="ECO:0000313" key="8">
    <source>
        <dbReference type="EMBL" id="RWS15869.1"/>
    </source>
</evidence>
<dbReference type="Gene3D" id="2.60.40.10">
    <property type="entry name" value="Immunoglobulins"/>
    <property type="match status" value="1"/>
</dbReference>
<accession>A0A3S3Q8L2</accession>
<dbReference type="InterPro" id="IPR039311">
    <property type="entry name" value="FAM187A/B"/>
</dbReference>
<keyword evidence="5" id="KW-1133">Transmembrane helix</keyword>
<evidence type="ECO:0000256" key="4">
    <source>
        <dbReference type="ARBA" id="ARBA00022729"/>
    </source>
</evidence>
<keyword evidence="7" id="KW-0325">Glycoprotein</keyword>
<keyword evidence="9" id="KW-1185">Reference proteome</keyword>
<dbReference type="EMBL" id="NCKU01000347">
    <property type="protein sequence ID" value="RWS15869.1"/>
    <property type="molecule type" value="Genomic_DNA"/>
</dbReference>